<evidence type="ECO:0000256" key="8">
    <source>
        <dbReference type="ARBA" id="ARBA00022786"/>
    </source>
</evidence>
<feature type="transmembrane region" description="Helical" evidence="12">
    <location>
        <begin position="21"/>
        <end position="42"/>
    </location>
</feature>
<evidence type="ECO:0000259" key="13">
    <source>
        <dbReference type="PROSITE" id="PS50089"/>
    </source>
</evidence>
<dbReference type="EMBL" id="MN740491">
    <property type="protein sequence ID" value="QHU29619.1"/>
    <property type="molecule type" value="Genomic_DNA"/>
</dbReference>
<keyword evidence="10 12" id="KW-1133">Transmembrane helix</keyword>
<dbReference type="SUPFAM" id="SSF57850">
    <property type="entry name" value="RING/U-box"/>
    <property type="match status" value="1"/>
</dbReference>
<evidence type="ECO:0000256" key="10">
    <source>
        <dbReference type="ARBA" id="ARBA00022989"/>
    </source>
</evidence>
<sequence length="105" mass="12427">MITTEQSVSNKLYIILKLNRLLFLICLFSIMLIITSLIYIVFKVIFIKKLDFNKVNNNNEECSICLEPMDKNTIVITYCNHTFHDDCIKKMLDYNNKCPLCRRIL</sequence>
<dbReference type="PANTHER" id="PTHR45977">
    <property type="entry name" value="TARGET OF ERK KINASE MPK-1"/>
    <property type="match status" value="1"/>
</dbReference>
<dbReference type="GO" id="GO:0016020">
    <property type="term" value="C:membrane"/>
    <property type="evidence" value="ECO:0007669"/>
    <property type="project" value="UniProtKB-SubCell"/>
</dbReference>
<dbReference type="SMART" id="SM00184">
    <property type="entry name" value="RING"/>
    <property type="match status" value="1"/>
</dbReference>
<dbReference type="GO" id="GO:0016567">
    <property type="term" value="P:protein ubiquitination"/>
    <property type="evidence" value="ECO:0007669"/>
    <property type="project" value="TreeGrafter"/>
</dbReference>
<dbReference type="PROSITE" id="PS50089">
    <property type="entry name" value="ZF_RING_2"/>
    <property type="match status" value="1"/>
</dbReference>
<evidence type="ECO:0000256" key="4">
    <source>
        <dbReference type="ARBA" id="ARBA00022679"/>
    </source>
</evidence>
<dbReference type="PANTHER" id="PTHR45977:SF4">
    <property type="entry name" value="RING-TYPE DOMAIN-CONTAINING PROTEIN"/>
    <property type="match status" value="1"/>
</dbReference>
<evidence type="ECO:0000313" key="14">
    <source>
        <dbReference type="EMBL" id="QHU29619.1"/>
    </source>
</evidence>
<keyword evidence="6" id="KW-0479">Metal-binding</keyword>
<comment type="catalytic activity">
    <reaction evidence="1">
        <text>S-ubiquitinyl-[E2 ubiquitin-conjugating enzyme]-L-cysteine + [acceptor protein]-L-lysine = [E2 ubiquitin-conjugating enzyme]-L-cysteine + N(6)-ubiquitinyl-[acceptor protein]-L-lysine.</text>
        <dbReference type="EC" id="2.3.2.27"/>
    </reaction>
</comment>
<dbReference type="Pfam" id="PF13639">
    <property type="entry name" value="zf-RING_2"/>
    <property type="match status" value="1"/>
</dbReference>
<protein>
    <recommendedName>
        <fullName evidence="3">RING-type E3 ubiquitin transferase</fullName>
        <ecNumber evidence="3">2.3.2.27</ecNumber>
    </recommendedName>
</protein>
<keyword evidence="7" id="KW-0863">Zinc-finger</keyword>
<evidence type="ECO:0000256" key="6">
    <source>
        <dbReference type="ARBA" id="ARBA00022723"/>
    </source>
</evidence>
<keyword evidence="5 12" id="KW-0812">Transmembrane</keyword>
<evidence type="ECO:0000256" key="9">
    <source>
        <dbReference type="ARBA" id="ARBA00022833"/>
    </source>
</evidence>
<dbReference type="InterPro" id="IPR013083">
    <property type="entry name" value="Znf_RING/FYVE/PHD"/>
</dbReference>
<dbReference type="Gene3D" id="3.30.40.10">
    <property type="entry name" value="Zinc/RING finger domain, C3HC4 (zinc finger)"/>
    <property type="match status" value="1"/>
</dbReference>
<evidence type="ECO:0000256" key="12">
    <source>
        <dbReference type="SAM" id="Phobius"/>
    </source>
</evidence>
<evidence type="ECO:0000256" key="1">
    <source>
        <dbReference type="ARBA" id="ARBA00000900"/>
    </source>
</evidence>
<dbReference type="GO" id="GO:0061630">
    <property type="term" value="F:ubiquitin protein ligase activity"/>
    <property type="evidence" value="ECO:0007669"/>
    <property type="project" value="UniProtKB-EC"/>
</dbReference>
<keyword evidence="11 12" id="KW-0472">Membrane</keyword>
<dbReference type="EC" id="2.3.2.27" evidence="3"/>
<evidence type="ECO:0000256" key="5">
    <source>
        <dbReference type="ARBA" id="ARBA00022692"/>
    </source>
</evidence>
<reference evidence="14" key="1">
    <citation type="journal article" date="2020" name="Nature">
        <title>Giant virus diversity and host interactions through global metagenomics.</title>
        <authorList>
            <person name="Schulz F."/>
            <person name="Roux S."/>
            <person name="Paez-Espino D."/>
            <person name="Jungbluth S."/>
            <person name="Walsh D.A."/>
            <person name="Denef V.J."/>
            <person name="McMahon K.D."/>
            <person name="Konstantinidis K.T."/>
            <person name="Eloe-Fadrosh E.A."/>
            <person name="Kyrpides N.C."/>
            <person name="Woyke T."/>
        </authorList>
    </citation>
    <scope>NUCLEOTIDE SEQUENCE</scope>
    <source>
        <strain evidence="14">GVMAG-M-3300027804-48</strain>
    </source>
</reference>
<keyword evidence="9" id="KW-0862">Zinc</keyword>
<keyword evidence="4" id="KW-0808">Transferase</keyword>
<feature type="domain" description="RING-type" evidence="13">
    <location>
        <begin position="62"/>
        <end position="102"/>
    </location>
</feature>
<dbReference type="GO" id="GO:0006511">
    <property type="term" value="P:ubiquitin-dependent protein catabolic process"/>
    <property type="evidence" value="ECO:0007669"/>
    <property type="project" value="TreeGrafter"/>
</dbReference>
<dbReference type="InterPro" id="IPR001841">
    <property type="entry name" value="Znf_RING"/>
</dbReference>
<name>A0A6C0LFA7_9ZZZZ</name>
<proteinExistence type="predicted"/>
<evidence type="ECO:0000256" key="11">
    <source>
        <dbReference type="ARBA" id="ARBA00023136"/>
    </source>
</evidence>
<keyword evidence="8" id="KW-0833">Ubl conjugation pathway</keyword>
<comment type="subcellular location">
    <subcellularLocation>
        <location evidence="2">Membrane</location>
        <topology evidence="2">Multi-pass membrane protein</topology>
    </subcellularLocation>
</comment>
<evidence type="ECO:0000256" key="2">
    <source>
        <dbReference type="ARBA" id="ARBA00004141"/>
    </source>
</evidence>
<accession>A0A6C0LFA7</accession>
<organism evidence="14">
    <name type="scientific">viral metagenome</name>
    <dbReference type="NCBI Taxonomy" id="1070528"/>
    <lineage>
        <taxon>unclassified sequences</taxon>
        <taxon>metagenomes</taxon>
        <taxon>organismal metagenomes</taxon>
    </lineage>
</organism>
<evidence type="ECO:0000256" key="3">
    <source>
        <dbReference type="ARBA" id="ARBA00012483"/>
    </source>
</evidence>
<evidence type="ECO:0000256" key="7">
    <source>
        <dbReference type="ARBA" id="ARBA00022771"/>
    </source>
</evidence>
<dbReference type="GO" id="GO:0008270">
    <property type="term" value="F:zinc ion binding"/>
    <property type="evidence" value="ECO:0007669"/>
    <property type="project" value="UniProtKB-KW"/>
</dbReference>
<dbReference type="AlphaFoldDB" id="A0A6C0LFA7"/>